<evidence type="ECO:0000313" key="2">
    <source>
        <dbReference type="EMBL" id="GGG83979.1"/>
    </source>
</evidence>
<dbReference type="Proteomes" id="UP000647241">
    <property type="component" value="Unassembled WGS sequence"/>
</dbReference>
<reference evidence="2" key="2">
    <citation type="submission" date="2020-09" db="EMBL/GenBank/DDBJ databases">
        <authorList>
            <person name="Sun Q."/>
            <person name="Zhou Y."/>
        </authorList>
    </citation>
    <scope>NUCLEOTIDE SEQUENCE</scope>
    <source>
        <strain evidence="2">CGMCC 1.12997</strain>
    </source>
</reference>
<dbReference type="EMBL" id="BMGT01000003">
    <property type="protein sequence ID" value="GGG83979.1"/>
    <property type="molecule type" value="Genomic_DNA"/>
</dbReference>
<feature type="compositionally biased region" description="Basic and acidic residues" evidence="1">
    <location>
        <begin position="32"/>
        <end position="41"/>
    </location>
</feature>
<evidence type="ECO:0000256" key="1">
    <source>
        <dbReference type="SAM" id="MobiDB-lite"/>
    </source>
</evidence>
<keyword evidence="3" id="KW-1185">Reference proteome</keyword>
<name>A0A917M9R7_9BACT</name>
<evidence type="ECO:0000313" key="3">
    <source>
        <dbReference type="Proteomes" id="UP000647241"/>
    </source>
</evidence>
<comment type="caution">
    <text evidence="2">The sequence shown here is derived from an EMBL/GenBank/DDBJ whole genome shotgun (WGS) entry which is preliminary data.</text>
</comment>
<proteinExistence type="predicted"/>
<dbReference type="RefSeq" id="WP_188554950.1">
    <property type="nucleotide sequence ID" value="NZ_BMGT01000003.1"/>
</dbReference>
<sequence length="55" mass="6196">MAKPKPNMQQEKFTKALASVLSADPKKIREKLAQAKTEKPSPHTKYTYAPEEGRP</sequence>
<feature type="region of interest" description="Disordered" evidence="1">
    <location>
        <begin position="32"/>
        <end position="55"/>
    </location>
</feature>
<organism evidence="2 3">
    <name type="scientific">Edaphobacter dinghuensis</name>
    <dbReference type="NCBI Taxonomy" id="1560005"/>
    <lineage>
        <taxon>Bacteria</taxon>
        <taxon>Pseudomonadati</taxon>
        <taxon>Acidobacteriota</taxon>
        <taxon>Terriglobia</taxon>
        <taxon>Terriglobales</taxon>
        <taxon>Acidobacteriaceae</taxon>
        <taxon>Edaphobacter</taxon>
    </lineage>
</organism>
<protein>
    <submittedName>
        <fullName evidence="2">Uncharacterized protein</fullName>
    </submittedName>
</protein>
<dbReference type="AlphaFoldDB" id="A0A917M9R7"/>
<gene>
    <name evidence="2" type="ORF">GCM10011585_29640</name>
</gene>
<accession>A0A917M9R7</accession>
<reference evidence="2" key="1">
    <citation type="journal article" date="2014" name="Int. J. Syst. Evol. Microbiol.">
        <title>Complete genome sequence of Corynebacterium casei LMG S-19264T (=DSM 44701T), isolated from a smear-ripened cheese.</title>
        <authorList>
            <consortium name="US DOE Joint Genome Institute (JGI-PGF)"/>
            <person name="Walter F."/>
            <person name="Albersmeier A."/>
            <person name="Kalinowski J."/>
            <person name="Ruckert C."/>
        </authorList>
    </citation>
    <scope>NUCLEOTIDE SEQUENCE</scope>
    <source>
        <strain evidence="2">CGMCC 1.12997</strain>
    </source>
</reference>